<dbReference type="EMBL" id="QNUE01000020">
    <property type="protein sequence ID" value="REC65024.1"/>
    <property type="molecule type" value="Genomic_DNA"/>
</dbReference>
<sequence length="120" mass="14011">MKKYKILPYIQLFYYLLTAVWPFVHLESFFAVTGPKVEVWLVKTVSLLLFPHILLIIYVAEIRHSPLIILAILSACVGLAGIDLYYYLKGVIRWVYMIDFVLELGFIIYWLLQVRAPSKS</sequence>
<keyword evidence="1" id="KW-0812">Transmembrane</keyword>
<feature type="transmembrane region" description="Helical" evidence="1">
    <location>
        <begin position="39"/>
        <end position="60"/>
    </location>
</feature>
<dbReference type="RefSeq" id="WP_115963564.1">
    <property type="nucleotide sequence ID" value="NZ_CBCRVL010000022.1"/>
</dbReference>
<reference evidence="2 3" key="1">
    <citation type="journal article" date="2007" name="Int. J. Syst. Evol. Microbiol.">
        <title>Chryseobacterium flavum sp. nov., isolated from polluted soil.</title>
        <authorList>
            <person name="Zhou Y."/>
            <person name="Dong J."/>
            <person name="Wang X."/>
            <person name="Huang X."/>
            <person name="Zhang K.Y."/>
            <person name="Zhang Y.Q."/>
            <person name="Guo Y.F."/>
            <person name="Lai R."/>
            <person name="Li W.J."/>
        </authorList>
    </citation>
    <scope>NUCLEOTIDE SEQUENCE [LARGE SCALE GENOMIC DNA]</scope>
    <source>
        <strain evidence="2 3">KCTC 12877</strain>
    </source>
</reference>
<dbReference type="Proteomes" id="UP000256769">
    <property type="component" value="Unassembled WGS sequence"/>
</dbReference>
<organism evidence="2 3">
    <name type="scientific">Chryseobacterium flavum</name>
    <dbReference type="NCBI Taxonomy" id="415851"/>
    <lineage>
        <taxon>Bacteria</taxon>
        <taxon>Pseudomonadati</taxon>
        <taxon>Bacteroidota</taxon>
        <taxon>Flavobacteriia</taxon>
        <taxon>Flavobacteriales</taxon>
        <taxon>Weeksellaceae</taxon>
        <taxon>Chryseobacterium group</taxon>
        <taxon>Chryseobacterium</taxon>
    </lineage>
</organism>
<feature type="transmembrane region" description="Helical" evidence="1">
    <location>
        <begin position="12"/>
        <end position="33"/>
    </location>
</feature>
<gene>
    <name evidence="2" type="ORF">DRF59_18195</name>
</gene>
<evidence type="ECO:0000256" key="1">
    <source>
        <dbReference type="SAM" id="Phobius"/>
    </source>
</evidence>
<protein>
    <submittedName>
        <fullName evidence="2">Uncharacterized protein</fullName>
    </submittedName>
</protein>
<keyword evidence="1" id="KW-1133">Transmembrane helix</keyword>
<keyword evidence="3" id="KW-1185">Reference proteome</keyword>
<name>A0A3D9CH35_9FLAO</name>
<feature type="transmembrane region" description="Helical" evidence="1">
    <location>
        <begin position="94"/>
        <end position="112"/>
    </location>
</feature>
<dbReference type="AlphaFoldDB" id="A0A3D9CH35"/>
<accession>A0A3D9CH35</accession>
<keyword evidence="1" id="KW-0472">Membrane</keyword>
<proteinExistence type="predicted"/>
<comment type="caution">
    <text evidence="2">The sequence shown here is derived from an EMBL/GenBank/DDBJ whole genome shotgun (WGS) entry which is preliminary data.</text>
</comment>
<feature type="transmembrane region" description="Helical" evidence="1">
    <location>
        <begin position="67"/>
        <end position="88"/>
    </location>
</feature>
<dbReference type="OrthoDB" id="799809at2"/>
<evidence type="ECO:0000313" key="2">
    <source>
        <dbReference type="EMBL" id="REC65024.1"/>
    </source>
</evidence>
<evidence type="ECO:0000313" key="3">
    <source>
        <dbReference type="Proteomes" id="UP000256769"/>
    </source>
</evidence>